<protein>
    <submittedName>
        <fullName evidence="2">Uncharacterized protein</fullName>
    </submittedName>
</protein>
<evidence type="ECO:0000313" key="2">
    <source>
        <dbReference type="EMBL" id="PZO43772.1"/>
    </source>
</evidence>
<feature type="transmembrane region" description="Helical" evidence="1">
    <location>
        <begin position="46"/>
        <end position="65"/>
    </location>
</feature>
<organism evidence="2 3">
    <name type="scientific">Pseudanabaena frigida</name>
    <dbReference type="NCBI Taxonomy" id="945775"/>
    <lineage>
        <taxon>Bacteria</taxon>
        <taxon>Bacillati</taxon>
        <taxon>Cyanobacteriota</taxon>
        <taxon>Cyanophyceae</taxon>
        <taxon>Pseudanabaenales</taxon>
        <taxon>Pseudanabaenaceae</taxon>
        <taxon>Pseudanabaena</taxon>
    </lineage>
</organism>
<dbReference type="Proteomes" id="UP000249467">
    <property type="component" value="Unassembled WGS sequence"/>
</dbReference>
<gene>
    <name evidence="2" type="ORF">DCF19_03850</name>
</gene>
<accession>A0A2W4WH51</accession>
<dbReference type="EMBL" id="QBML01000004">
    <property type="protein sequence ID" value="PZO43772.1"/>
    <property type="molecule type" value="Genomic_DNA"/>
</dbReference>
<dbReference type="AlphaFoldDB" id="A0A2W4WH51"/>
<evidence type="ECO:0000256" key="1">
    <source>
        <dbReference type="SAM" id="Phobius"/>
    </source>
</evidence>
<name>A0A2W4WH51_9CYAN</name>
<sequence>MALKIFSQFLFILQLLVYSAIASAVIKYVMPNLSLLNGLTADEMNVIAISTITFPVALFAFVLWLKR</sequence>
<evidence type="ECO:0000313" key="3">
    <source>
        <dbReference type="Proteomes" id="UP000249467"/>
    </source>
</evidence>
<reference evidence="2 3" key="2">
    <citation type="submission" date="2018-06" db="EMBL/GenBank/DDBJ databases">
        <title>Metagenomic assembly of (sub)arctic Cyanobacteria and their associated microbiome from non-axenic cultures.</title>
        <authorList>
            <person name="Baurain D."/>
        </authorList>
    </citation>
    <scope>NUCLEOTIDE SEQUENCE [LARGE SCALE GENOMIC DNA]</scope>
    <source>
        <strain evidence="2">ULC066bin1</strain>
    </source>
</reference>
<proteinExistence type="predicted"/>
<reference evidence="2 3" key="1">
    <citation type="submission" date="2018-04" db="EMBL/GenBank/DDBJ databases">
        <authorList>
            <person name="Go L.Y."/>
            <person name="Mitchell J.A."/>
        </authorList>
    </citation>
    <scope>NUCLEOTIDE SEQUENCE [LARGE SCALE GENOMIC DNA]</scope>
    <source>
        <strain evidence="2">ULC066bin1</strain>
    </source>
</reference>
<keyword evidence="1" id="KW-1133">Transmembrane helix</keyword>
<comment type="caution">
    <text evidence="2">The sequence shown here is derived from an EMBL/GenBank/DDBJ whole genome shotgun (WGS) entry which is preliminary data.</text>
</comment>
<keyword evidence="1" id="KW-0812">Transmembrane</keyword>
<keyword evidence="1" id="KW-0472">Membrane</keyword>